<proteinExistence type="predicted"/>
<reference evidence="1 2" key="1">
    <citation type="journal article" date="2024" name="BMC Genomics">
        <title>De novo assembly and annotation of Popillia japonica's genome with initial clues to its potential as an invasive pest.</title>
        <authorList>
            <person name="Cucini C."/>
            <person name="Boschi S."/>
            <person name="Funari R."/>
            <person name="Cardaioli E."/>
            <person name="Iannotti N."/>
            <person name="Marturano G."/>
            <person name="Paoli F."/>
            <person name="Bruttini M."/>
            <person name="Carapelli A."/>
            <person name="Frati F."/>
            <person name="Nardi F."/>
        </authorList>
    </citation>
    <scope>NUCLEOTIDE SEQUENCE [LARGE SCALE GENOMIC DNA]</scope>
    <source>
        <strain evidence="1">DMR45628</strain>
    </source>
</reference>
<gene>
    <name evidence="1" type="ORF">QE152_g13286</name>
</gene>
<protein>
    <submittedName>
        <fullName evidence="1">Uncharacterized protein</fullName>
    </submittedName>
</protein>
<sequence length="96" mass="11154">MGYKSPRASIPTKYNRIYLKTKPRLNKEDNDKNSPMQARSEMKLYPIQDSITVEDVVAPKADNSPNKITEADSTLYKELPKRQERVIRLPSKFKEI</sequence>
<evidence type="ECO:0000313" key="1">
    <source>
        <dbReference type="EMBL" id="KAK9731884.1"/>
    </source>
</evidence>
<evidence type="ECO:0000313" key="2">
    <source>
        <dbReference type="Proteomes" id="UP001458880"/>
    </source>
</evidence>
<comment type="caution">
    <text evidence="1">The sequence shown here is derived from an EMBL/GenBank/DDBJ whole genome shotgun (WGS) entry which is preliminary data.</text>
</comment>
<keyword evidence="2" id="KW-1185">Reference proteome</keyword>
<dbReference type="AlphaFoldDB" id="A0AAW1LEJ6"/>
<organism evidence="1 2">
    <name type="scientific">Popillia japonica</name>
    <name type="common">Japanese beetle</name>
    <dbReference type="NCBI Taxonomy" id="7064"/>
    <lineage>
        <taxon>Eukaryota</taxon>
        <taxon>Metazoa</taxon>
        <taxon>Ecdysozoa</taxon>
        <taxon>Arthropoda</taxon>
        <taxon>Hexapoda</taxon>
        <taxon>Insecta</taxon>
        <taxon>Pterygota</taxon>
        <taxon>Neoptera</taxon>
        <taxon>Endopterygota</taxon>
        <taxon>Coleoptera</taxon>
        <taxon>Polyphaga</taxon>
        <taxon>Scarabaeiformia</taxon>
        <taxon>Scarabaeidae</taxon>
        <taxon>Rutelinae</taxon>
        <taxon>Popillia</taxon>
    </lineage>
</organism>
<dbReference type="EMBL" id="JASPKY010000125">
    <property type="protein sequence ID" value="KAK9731884.1"/>
    <property type="molecule type" value="Genomic_DNA"/>
</dbReference>
<accession>A0AAW1LEJ6</accession>
<name>A0AAW1LEJ6_POPJA</name>
<dbReference type="Proteomes" id="UP001458880">
    <property type="component" value="Unassembled WGS sequence"/>
</dbReference>